<evidence type="ECO:0000313" key="2">
    <source>
        <dbReference type="EMBL" id="VFQ94217.1"/>
    </source>
</evidence>
<keyword evidence="3" id="KW-1185">Reference proteome</keyword>
<dbReference type="EMBL" id="OOIL02005209">
    <property type="protein sequence ID" value="VFQ94217.1"/>
    <property type="molecule type" value="Genomic_DNA"/>
</dbReference>
<organism evidence="2 3">
    <name type="scientific">Cuscuta campestris</name>
    <dbReference type="NCBI Taxonomy" id="132261"/>
    <lineage>
        <taxon>Eukaryota</taxon>
        <taxon>Viridiplantae</taxon>
        <taxon>Streptophyta</taxon>
        <taxon>Embryophyta</taxon>
        <taxon>Tracheophyta</taxon>
        <taxon>Spermatophyta</taxon>
        <taxon>Magnoliopsida</taxon>
        <taxon>eudicotyledons</taxon>
        <taxon>Gunneridae</taxon>
        <taxon>Pentapetalae</taxon>
        <taxon>asterids</taxon>
        <taxon>lamiids</taxon>
        <taxon>Solanales</taxon>
        <taxon>Convolvulaceae</taxon>
        <taxon>Cuscuteae</taxon>
        <taxon>Cuscuta</taxon>
        <taxon>Cuscuta subgen. Grammica</taxon>
        <taxon>Cuscuta sect. Cleistogrammica</taxon>
    </lineage>
</organism>
<reference evidence="2 3" key="1">
    <citation type="submission" date="2018-04" db="EMBL/GenBank/DDBJ databases">
        <authorList>
            <person name="Vogel A."/>
        </authorList>
    </citation>
    <scope>NUCLEOTIDE SEQUENCE [LARGE SCALE GENOMIC DNA]</scope>
</reference>
<sequence>MTGELRDLARFGVSPFSPFLFAVRLLGRARSRSSHRELHRRRHHRPTSLFPSRSSPVVPQGVAVANPSPLSLVQFRRNSR</sequence>
<accession>A0A484N0J8</accession>
<protein>
    <submittedName>
        <fullName evidence="2">Uncharacterized protein</fullName>
    </submittedName>
</protein>
<dbReference type="Proteomes" id="UP000595140">
    <property type="component" value="Unassembled WGS sequence"/>
</dbReference>
<dbReference type="AlphaFoldDB" id="A0A484N0J8"/>
<name>A0A484N0J8_9ASTE</name>
<evidence type="ECO:0000256" key="1">
    <source>
        <dbReference type="SAM" id="MobiDB-lite"/>
    </source>
</evidence>
<proteinExistence type="predicted"/>
<gene>
    <name evidence="2" type="ORF">CCAM_LOCUS35993</name>
</gene>
<feature type="compositionally biased region" description="Basic residues" evidence="1">
    <location>
        <begin position="31"/>
        <end position="46"/>
    </location>
</feature>
<evidence type="ECO:0000313" key="3">
    <source>
        <dbReference type="Proteomes" id="UP000595140"/>
    </source>
</evidence>
<feature type="region of interest" description="Disordered" evidence="1">
    <location>
        <begin position="31"/>
        <end position="58"/>
    </location>
</feature>